<comment type="caution">
    <text evidence="1">The sequence shown here is derived from an EMBL/GenBank/DDBJ whole genome shotgun (WGS) entry which is preliminary data.</text>
</comment>
<proteinExistence type="predicted"/>
<dbReference type="PANTHER" id="PTHR10773:SF19">
    <property type="match status" value="1"/>
</dbReference>
<evidence type="ECO:0000313" key="2">
    <source>
        <dbReference type="Proteomes" id="UP001159363"/>
    </source>
</evidence>
<evidence type="ECO:0000313" key="1">
    <source>
        <dbReference type="EMBL" id="KAJ8869823.1"/>
    </source>
</evidence>
<keyword evidence="2" id="KW-1185">Reference proteome</keyword>
<gene>
    <name evidence="1" type="ORF">PR048_028832</name>
</gene>
<dbReference type="EMBL" id="JARBHB010000013">
    <property type="protein sequence ID" value="KAJ8869823.1"/>
    <property type="molecule type" value="Genomic_DNA"/>
</dbReference>
<dbReference type="PANTHER" id="PTHR10773">
    <property type="entry name" value="DNA-DIRECTED RNA POLYMERASES I, II, AND III SUBUNIT RPABC2"/>
    <property type="match status" value="1"/>
</dbReference>
<name>A0ABQ9GC31_9NEOP</name>
<sequence length="141" mass="16286">MARRRAKEIASCVCRAILDLPEEIQHVVLYSDSCPGQNINTQFLAMCLYVVQEKKNGMLDHKFMVPGHSRMECDSDHTVIEKVKKKYSIQISHHHDWAQLIRIAGKKEPFNVIELTQNNLCDYASLLRTNIQMRKSNEDGE</sequence>
<reference evidence="1 2" key="1">
    <citation type="submission" date="2023-02" db="EMBL/GenBank/DDBJ databases">
        <title>LHISI_Scaffold_Assembly.</title>
        <authorList>
            <person name="Stuart O.P."/>
            <person name="Cleave R."/>
            <person name="Magrath M.J.L."/>
            <person name="Mikheyev A.S."/>
        </authorList>
    </citation>
    <scope>NUCLEOTIDE SEQUENCE [LARGE SCALE GENOMIC DNA]</scope>
    <source>
        <strain evidence="1">Daus_M_001</strain>
        <tissue evidence="1">Leg muscle</tissue>
    </source>
</reference>
<organism evidence="1 2">
    <name type="scientific">Dryococelus australis</name>
    <dbReference type="NCBI Taxonomy" id="614101"/>
    <lineage>
        <taxon>Eukaryota</taxon>
        <taxon>Metazoa</taxon>
        <taxon>Ecdysozoa</taxon>
        <taxon>Arthropoda</taxon>
        <taxon>Hexapoda</taxon>
        <taxon>Insecta</taxon>
        <taxon>Pterygota</taxon>
        <taxon>Neoptera</taxon>
        <taxon>Polyneoptera</taxon>
        <taxon>Phasmatodea</taxon>
        <taxon>Verophasmatodea</taxon>
        <taxon>Anareolatae</taxon>
        <taxon>Phasmatidae</taxon>
        <taxon>Eurycanthinae</taxon>
        <taxon>Dryococelus</taxon>
    </lineage>
</organism>
<dbReference type="Proteomes" id="UP001159363">
    <property type="component" value="Chromosome 12"/>
</dbReference>
<accession>A0ABQ9GC31</accession>
<protein>
    <submittedName>
        <fullName evidence="1">Uncharacterized protein</fullName>
    </submittedName>
</protein>